<evidence type="ECO:0000256" key="1">
    <source>
        <dbReference type="SAM" id="MobiDB-lite"/>
    </source>
</evidence>
<protein>
    <recommendedName>
        <fullName evidence="4">Transmembrane protein 18</fullName>
    </recommendedName>
</protein>
<proteinExistence type="predicted"/>
<keyword evidence="2" id="KW-1133">Transmembrane helix</keyword>
<evidence type="ECO:0000256" key="2">
    <source>
        <dbReference type="SAM" id="Phobius"/>
    </source>
</evidence>
<feature type="region of interest" description="Disordered" evidence="1">
    <location>
        <begin position="1"/>
        <end position="37"/>
    </location>
</feature>
<accession>A0A8C2R6H7</accession>
<organism evidence="3">
    <name type="scientific">Capra hircus</name>
    <name type="common">Goat</name>
    <dbReference type="NCBI Taxonomy" id="9925"/>
    <lineage>
        <taxon>Eukaryota</taxon>
        <taxon>Metazoa</taxon>
        <taxon>Chordata</taxon>
        <taxon>Craniata</taxon>
        <taxon>Vertebrata</taxon>
        <taxon>Euteleostomi</taxon>
        <taxon>Mammalia</taxon>
        <taxon>Eutheria</taxon>
        <taxon>Laurasiatheria</taxon>
        <taxon>Artiodactyla</taxon>
        <taxon>Ruminantia</taxon>
        <taxon>Pecora</taxon>
        <taxon>Bovidae</taxon>
        <taxon>Caprinae</taxon>
        <taxon>Capra</taxon>
    </lineage>
</organism>
<dbReference type="AlphaFoldDB" id="A0A8C2R6H7"/>
<sequence length="270" mass="29998">EGGTPPALPAPRSGGSAVNRLPAVQPPQVRCPGRENPVEEGLATAPVLLPGELPDRGVLSADAECCAHTPQNQSPHRPAVDKTRRLPVTSLTSLQRHVIPRDLDPVHGTTDIARWRDACLPAGLPPTSRHSRPRDKWEISREDVKGLPCPIQAGREDEKVVVRLGLSGDDAIRILSQQVPRQHPRRDHVTLVYCAEYINEVAAMNWRLFSRHQYFDSRGTFISLVFSAPLLLNALAIVVLWVRKTLAVMTDLRSLQEQRRARARARPKEE</sequence>
<reference evidence="3" key="1">
    <citation type="submission" date="2019-03" db="EMBL/GenBank/DDBJ databases">
        <title>Genome sequencing and reference-guided assembly of Black Bengal Goat (Capra hircus).</title>
        <authorList>
            <person name="Siddiki A.Z."/>
            <person name="Baten A."/>
            <person name="Billah M."/>
            <person name="Alam M.A.U."/>
            <person name="Shawrob K.S.M."/>
            <person name="Saha S."/>
            <person name="Chowdhury M."/>
            <person name="Rahman A.H."/>
            <person name="Stear M."/>
            <person name="Miah G."/>
            <person name="Das G.B."/>
            <person name="Hossain M.M."/>
            <person name="Kumkum M."/>
            <person name="Islam M.S."/>
            <person name="Mollah A.M."/>
            <person name="Ahsan A."/>
            <person name="Tusar F."/>
            <person name="Khan M.K.I."/>
        </authorList>
    </citation>
    <scope>NUCLEOTIDE SEQUENCE [LARGE SCALE GENOMIC DNA]</scope>
</reference>
<keyword evidence="2" id="KW-0472">Membrane</keyword>
<evidence type="ECO:0000313" key="3">
    <source>
        <dbReference type="Ensembl" id="ENSCHIP00010024055.1"/>
    </source>
</evidence>
<name>A0A8C2R6H7_CAPHI</name>
<evidence type="ECO:0008006" key="4">
    <source>
        <dbReference type="Google" id="ProtNLM"/>
    </source>
</evidence>
<dbReference type="Pfam" id="PF14770">
    <property type="entry name" value="TMEM18"/>
    <property type="match status" value="1"/>
</dbReference>
<keyword evidence="2" id="KW-0812">Transmembrane</keyword>
<feature type="transmembrane region" description="Helical" evidence="2">
    <location>
        <begin position="221"/>
        <end position="242"/>
    </location>
</feature>
<dbReference type="Ensembl" id="ENSCHIT00010034100.1">
    <property type="protein sequence ID" value="ENSCHIP00010024055.1"/>
    <property type="gene ID" value="ENSCHIG00010017910.1"/>
</dbReference>
<dbReference type="InterPro" id="IPR026721">
    <property type="entry name" value="TMEM18"/>
</dbReference>
<reference evidence="3" key="2">
    <citation type="submission" date="2025-08" db="UniProtKB">
        <authorList>
            <consortium name="Ensembl"/>
        </authorList>
    </citation>
    <scope>IDENTIFICATION</scope>
</reference>